<dbReference type="Ensembl" id="ENSAOCT00000049958.1">
    <property type="protein sequence ID" value="ENSAOCP00000067816.1"/>
    <property type="gene ID" value="ENSAOCG00000012007.2"/>
</dbReference>
<dbReference type="InterPro" id="IPR014753">
    <property type="entry name" value="Arrestin_N"/>
</dbReference>
<gene>
    <name evidence="5" type="primary">ARRB2</name>
</gene>
<dbReference type="Gene3D" id="2.60.40.640">
    <property type="match status" value="1"/>
</dbReference>
<organism evidence="5 6">
    <name type="scientific">Amphiprion ocellaris</name>
    <name type="common">Clown anemonefish</name>
    <dbReference type="NCBI Taxonomy" id="80972"/>
    <lineage>
        <taxon>Eukaryota</taxon>
        <taxon>Metazoa</taxon>
        <taxon>Chordata</taxon>
        <taxon>Craniata</taxon>
        <taxon>Vertebrata</taxon>
        <taxon>Euteleostomi</taxon>
        <taxon>Actinopterygii</taxon>
        <taxon>Neopterygii</taxon>
        <taxon>Teleostei</taxon>
        <taxon>Neoteleostei</taxon>
        <taxon>Acanthomorphata</taxon>
        <taxon>Ovalentaria</taxon>
        <taxon>Pomacentridae</taxon>
        <taxon>Amphiprion</taxon>
    </lineage>
</organism>
<evidence type="ECO:0000256" key="1">
    <source>
        <dbReference type="ARBA" id="ARBA00004496"/>
    </source>
</evidence>
<comment type="similarity">
    <text evidence="2">Belongs to the arrestin family.</text>
</comment>
<dbReference type="PANTHER" id="PTHR11792:SF20">
    <property type="entry name" value="BETA-ARRESTIN-2"/>
    <property type="match status" value="1"/>
</dbReference>
<dbReference type="PROSITE" id="PS00295">
    <property type="entry name" value="ARRESTINS"/>
    <property type="match status" value="1"/>
</dbReference>
<dbReference type="Gene3D" id="2.60.40.840">
    <property type="match status" value="1"/>
</dbReference>
<feature type="domain" description="Arrestin C-terminal-like" evidence="4">
    <location>
        <begin position="194"/>
        <end position="346"/>
    </location>
</feature>
<keyword evidence="3" id="KW-0963">Cytoplasm</keyword>
<dbReference type="Proteomes" id="UP001501940">
    <property type="component" value="Chromosome 14"/>
</dbReference>
<dbReference type="InterPro" id="IPR000698">
    <property type="entry name" value="Arrestin"/>
</dbReference>
<dbReference type="InterPro" id="IPR011022">
    <property type="entry name" value="Arrestin_C-like"/>
</dbReference>
<dbReference type="FunFam" id="2.60.40.640:FF:000036">
    <property type="entry name" value="beta-arrestin-2 isoform X2"/>
    <property type="match status" value="1"/>
</dbReference>
<dbReference type="InterPro" id="IPR014756">
    <property type="entry name" value="Ig_E-set"/>
</dbReference>
<dbReference type="AlphaFoldDB" id="A0AAQ5ZTF9"/>
<dbReference type="Pfam" id="PF02752">
    <property type="entry name" value="Arrestin_C"/>
    <property type="match status" value="1"/>
</dbReference>
<reference evidence="5" key="3">
    <citation type="submission" date="2025-09" db="UniProtKB">
        <authorList>
            <consortium name="Ensembl"/>
        </authorList>
    </citation>
    <scope>IDENTIFICATION</scope>
</reference>
<protein>
    <recommendedName>
        <fullName evidence="4">Arrestin C-terminal-like domain-containing protein</fullName>
    </recommendedName>
</protein>
<dbReference type="Pfam" id="PF00339">
    <property type="entry name" value="Arrestin_N"/>
    <property type="match status" value="1"/>
</dbReference>
<dbReference type="SUPFAM" id="SSF81296">
    <property type="entry name" value="E set domains"/>
    <property type="match status" value="2"/>
</dbReference>
<dbReference type="GO" id="GO:0005737">
    <property type="term" value="C:cytoplasm"/>
    <property type="evidence" value="ECO:0007669"/>
    <property type="project" value="UniProtKB-SubCell"/>
</dbReference>
<dbReference type="GO" id="GO:0031701">
    <property type="term" value="F:angiotensin receptor binding"/>
    <property type="evidence" value="ECO:0007669"/>
    <property type="project" value="TreeGrafter"/>
</dbReference>
<accession>A0AAQ5ZTF9</accession>
<evidence type="ECO:0000259" key="4">
    <source>
        <dbReference type="SMART" id="SM01017"/>
    </source>
</evidence>
<reference evidence="5" key="2">
    <citation type="submission" date="2025-08" db="UniProtKB">
        <authorList>
            <consortium name="Ensembl"/>
        </authorList>
    </citation>
    <scope>IDENTIFICATION</scope>
</reference>
<dbReference type="PANTHER" id="PTHR11792">
    <property type="entry name" value="ARRESTIN"/>
    <property type="match status" value="1"/>
</dbReference>
<name>A0AAQ5ZTF9_AMPOC</name>
<dbReference type="GO" id="GO:0002031">
    <property type="term" value="P:G protein-coupled receptor internalization"/>
    <property type="evidence" value="ECO:0007669"/>
    <property type="project" value="TreeGrafter"/>
</dbReference>
<proteinExistence type="inferred from homology"/>
<evidence type="ECO:0000313" key="6">
    <source>
        <dbReference type="Proteomes" id="UP001501940"/>
    </source>
</evidence>
<evidence type="ECO:0000256" key="2">
    <source>
        <dbReference type="ARBA" id="ARBA00005298"/>
    </source>
</evidence>
<dbReference type="InterPro" id="IPR014752">
    <property type="entry name" value="Arrestin-like_C"/>
</dbReference>
<evidence type="ECO:0000256" key="3">
    <source>
        <dbReference type="ARBA" id="ARBA00022490"/>
    </source>
</evidence>
<dbReference type="FunFam" id="2.60.40.840:FF:000001">
    <property type="entry name" value="beta-arrestin-1 isoform X1"/>
    <property type="match status" value="1"/>
</dbReference>
<dbReference type="GeneTree" id="ENSGT00950000182887"/>
<dbReference type="SMART" id="SM01017">
    <property type="entry name" value="Arrestin_C"/>
    <property type="match status" value="1"/>
</dbReference>
<keyword evidence="6" id="KW-1185">Reference proteome</keyword>
<dbReference type="GO" id="GO:0070374">
    <property type="term" value="P:positive regulation of ERK1 and ERK2 cascade"/>
    <property type="evidence" value="ECO:0007669"/>
    <property type="project" value="TreeGrafter"/>
</dbReference>
<comment type="subcellular location">
    <subcellularLocation>
        <location evidence="1">Cytoplasm</location>
    </subcellularLocation>
</comment>
<dbReference type="InterPro" id="IPR017864">
    <property type="entry name" value="Arrestin_CS"/>
</dbReference>
<dbReference type="GO" id="GO:0007165">
    <property type="term" value="P:signal transduction"/>
    <property type="evidence" value="ECO:0007669"/>
    <property type="project" value="InterPro"/>
</dbReference>
<reference evidence="5 6" key="1">
    <citation type="submission" date="2022-01" db="EMBL/GenBank/DDBJ databases">
        <title>A chromosome-scale genome assembly of the false clownfish, Amphiprion ocellaris.</title>
        <authorList>
            <person name="Ryu T."/>
        </authorList>
    </citation>
    <scope>NUCLEOTIDE SEQUENCE [LARGE SCALE GENOMIC DNA]</scope>
</reference>
<sequence length="395" mass="44963">SLLYKLLRVFKKSSPNCKVTVYLGKRDFVDHLDHVDPVDGVILVDPEYLKDRKVFVTLTCAFRYGREDLDVLGLSFRKDLYISTFQAFPPVPEERKPNSRLQERLLKKLGQHAHPFYFTIPQNLPCSVTLQPGPEDTGKACGVDFEIRAFCAKSIEEKIHKRNSVRLVIRKVQYAPEKPGPQPMVETTRSFLMSDRSLHLEASLDKELYYHGEPISVNVHVTNNSTKTVKRVKISVRQYADICLFSTAQYKCPVAQQEADDQVSSSSTFCKVYTLTPTLDKNREKRGLALDGKLKHEDTNLASSTIVKDVTNKEVLGILVSYRVKVKLVVSRRLHGNRVMLIHVCVPAVPEMDPPIDTNLIEFDTNSISQDDDFVFEDFARLRLKGVVDDKDEDC</sequence>
<dbReference type="PRINTS" id="PR00309">
    <property type="entry name" value="ARRESTIN"/>
</dbReference>
<dbReference type="GO" id="GO:0007399">
    <property type="term" value="P:nervous system development"/>
    <property type="evidence" value="ECO:0007669"/>
    <property type="project" value="UniProtKB-ARBA"/>
</dbReference>
<evidence type="ECO:0000313" key="5">
    <source>
        <dbReference type="Ensembl" id="ENSAOCP00000067816.1"/>
    </source>
</evidence>
<dbReference type="InterPro" id="IPR011021">
    <property type="entry name" value="Arrestin-like_N"/>
</dbReference>